<keyword evidence="1" id="KW-0812">Transmembrane</keyword>
<gene>
    <name evidence="2" type="ORF">J7I43_08075</name>
</gene>
<organism evidence="2 3">
    <name type="scientific">Chitinophaga chungangae</name>
    <dbReference type="NCBI Taxonomy" id="2821488"/>
    <lineage>
        <taxon>Bacteria</taxon>
        <taxon>Pseudomonadati</taxon>
        <taxon>Bacteroidota</taxon>
        <taxon>Chitinophagia</taxon>
        <taxon>Chitinophagales</taxon>
        <taxon>Chitinophagaceae</taxon>
        <taxon>Chitinophaga</taxon>
    </lineage>
</organism>
<dbReference type="EMBL" id="JAGHKP010000001">
    <property type="protein sequence ID" value="MBO9152164.1"/>
    <property type="molecule type" value="Genomic_DNA"/>
</dbReference>
<dbReference type="RefSeq" id="WP_209145056.1">
    <property type="nucleotide sequence ID" value="NZ_JAGHKP010000001.1"/>
</dbReference>
<protein>
    <submittedName>
        <fullName evidence="2">Uncharacterized protein</fullName>
    </submittedName>
</protein>
<dbReference type="Proteomes" id="UP000679126">
    <property type="component" value="Unassembled WGS sequence"/>
</dbReference>
<accession>A0ABS3YBX4</accession>
<feature type="transmembrane region" description="Helical" evidence="1">
    <location>
        <begin position="40"/>
        <end position="73"/>
    </location>
</feature>
<keyword evidence="1" id="KW-0472">Membrane</keyword>
<evidence type="ECO:0000256" key="1">
    <source>
        <dbReference type="SAM" id="Phobius"/>
    </source>
</evidence>
<evidence type="ECO:0000313" key="2">
    <source>
        <dbReference type="EMBL" id="MBO9152164.1"/>
    </source>
</evidence>
<keyword evidence="3" id="KW-1185">Reference proteome</keyword>
<evidence type="ECO:0000313" key="3">
    <source>
        <dbReference type="Proteomes" id="UP000679126"/>
    </source>
</evidence>
<name>A0ABS3YBX4_9BACT</name>
<feature type="transmembrane region" description="Helical" evidence="1">
    <location>
        <begin position="7"/>
        <end position="28"/>
    </location>
</feature>
<reference evidence="3" key="1">
    <citation type="submission" date="2021-03" db="EMBL/GenBank/DDBJ databases">
        <title>Assistant Professor.</title>
        <authorList>
            <person name="Huq M.A."/>
        </authorList>
    </citation>
    <scope>NUCLEOTIDE SEQUENCE [LARGE SCALE GENOMIC DNA]</scope>
    <source>
        <strain evidence="3">MAH-28</strain>
    </source>
</reference>
<sequence length="90" mass="9960">MKITRSILKISEALVILGVFGYLAWVMFHFDNLGGRQFFLVILIASVMISIFGKIAAAIITLVIGLAGFVFMLTGKDDEDKPKIIKSKRV</sequence>
<comment type="caution">
    <text evidence="2">The sequence shown here is derived from an EMBL/GenBank/DDBJ whole genome shotgun (WGS) entry which is preliminary data.</text>
</comment>
<proteinExistence type="predicted"/>
<keyword evidence="1" id="KW-1133">Transmembrane helix</keyword>